<gene>
    <name evidence="2" type="ORF">PGLA1383_LOCUS18659</name>
</gene>
<proteinExistence type="predicted"/>
<evidence type="ECO:0000256" key="1">
    <source>
        <dbReference type="SAM" id="MobiDB-lite"/>
    </source>
</evidence>
<sequence>MAAPVEKPWLITRQIPVVFTAQLTKKKPVWKDGELRLAAGAAALHNEAGRMLDKTTVSQWLLDRVAAGEELQLEAHRVLPTEIPSEPPAAVVHAAKDNNHNNNNNNNSSNNNNNNSQASTAKPSGAQPSHHSRPFRQPRPLHAVITAPPEPPPEPQPQPQMKGAWQMPQAQPQVQQQPQQPQTPQMQQQPWQMGEDPASRGPPAPNAGGESQQPSKRQHSQTRVQAEDLWELCVKQDGLKFRPEVEFDNYNNNHDNHNNNSNELQKRSLWEACMREETRVLKFRRRWLGMAVAAATRTTAATMTTTAVNQVPLRKRNRVTIRPC</sequence>
<comment type="caution">
    <text evidence="2">The sequence shown here is derived from an EMBL/GenBank/DDBJ whole genome shotgun (WGS) entry which is preliminary data.</text>
</comment>
<name>A0A813ELJ5_POLGL</name>
<dbReference type="PANTHER" id="PTHR23353">
    <property type="entry name" value="RAB-GAP/TBC-RELATED"/>
    <property type="match status" value="1"/>
</dbReference>
<feature type="compositionally biased region" description="Low complexity" evidence="1">
    <location>
        <begin position="166"/>
        <end position="193"/>
    </location>
</feature>
<dbReference type="Proteomes" id="UP000654075">
    <property type="component" value="Unassembled WGS sequence"/>
</dbReference>
<feature type="compositionally biased region" description="Pro residues" evidence="1">
    <location>
        <begin position="148"/>
        <end position="158"/>
    </location>
</feature>
<reference evidence="2" key="1">
    <citation type="submission" date="2021-02" db="EMBL/GenBank/DDBJ databases">
        <authorList>
            <person name="Dougan E. K."/>
            <person name="Rhodes N."/>
            <person name="Thang M."/>
            <person name="Chan C."/>
        </authorList>
    </citation>
    <scope>NUCLEOTIDE SEQUENCE</scope>
</reference>
<evidence type="ECO:0000313" key="2">
    <source>
        <dbReference type="EMBL" id="CAE8600329.1"/>
    </source>
</evidence>
<feature type="compositionally biased region" description="Polar residues" evidence="1">
    <location>
        <begin position="117"/>
        <end position="129"/>
    </location>
</feature>
<protein>
    <submittedName>
        <fullName evidence="2">Uncharacterized protein</fullName>
    </submittedName>
</protein>
<feature type="region of interest" description="Disordered" evidence="1">
    <location>
        <begin position="96"/>
        <end position="224"/>
    </location>
</feature>
<dbReference type="AlphaFoldDB" id="A0A813ELJ5"/>
<evidence type="ECO:0000313" key="3">
    <source>
        <dbReference type="Proteomes" id="UP000654075"/>
    </source>
</evidence>
<accession>A0A813ELJ5</accession>
<dbReference type="EMBL" id="CAJNNV010012040">
    <property type="protein sequence ID" value="CAE8600329.1"/>
    <property type="molecule type" value="Genomic_DNA"/>
</dbReference>
<dbReference type="InterPro" id="IPR053019">
    <property type="entry name" value="GATA_zinc_finger"/>
</dbReference>
<feature type="compositionally biased region" description="Low complexity" evidence="1">
    <location>
        <begin position="100"/>
        <end position="116"/>
    </location>
</feature>
<keyword evidence="3" id="KW-1185">Reference proteome</keyword>
<organism evidence="2 3">
    <name type="scientific">Polarella glacialis</name>
    <name type="common">Dinoflagellate</name>
    <dbReference type="NCBI Taxonomy" id="89957"/>
    <lineage>
        <taxon>Eukaryota</taxon>
        <taxon>Sar</taxon>
        <taxon>Alveolata</taxon>
        <taxon>Dinophyceae</taxon>
        <taxon>Suessiales</taxon>
        <taxon>Suessiaceae</taxon>
        <taxon>Polarella</taxon>
    </lineage>
</organism>